<protein>
    <submittedName>
        <fullName evidence="3">SLATT domain-containing protein</fullName>
    </submittedName>
</protein>
<keyword evidence="1" id="KW-0472">Membrane</keyword>
<feature type="transmembrane region" description="Helical" evidence="1">
    <location>
        <begin position="63"/>
        <end position="85"/>
    </location>
</feature>
<organism evidence="3 4">
    <name type="scientific">Methanogenium organophilum</name>
    <dbReference type="NCBI Taxonomy" id="2199"/>
    <lineage>
        <taxon>Archaea</taxon>
        <taxon>Methanobacteriati</taxon>
        <taxon>Methanobacteriota</taxon>
        <taxon>Stenosarchaea group</taxon>
        <taxon>Methanomicrobia</taxon>
        <taxon>Methanomicrobiales</taxon>
        <taxon>Methanomicrobiaceae</taxon>
        <taxon>Methanogenium</taxon>
    </lineage>
</organism>
<dbReference type="InterPro" id="IPR040811">
    <property type="entry name" value="SLATT_4"/>
</dbReference>
<evidence type="ECO:0000313" key="3">
    <source>
        <dbReference type="EMBL" id="WAI00941.1"/>
    </source>
</evidence>
<name>A0A9X9T7Z9_METOG</name>
<dbReference type="NCBIfam" id="NF033632">
    <property type="entry name" value="SLATT_4"/>
    <property type="match status" value="1"/>
</dbReference>
<dbReference type="GeneID" id="76835646"/>
<accession>A0A9X9T7Z9</accession>
<dbReference type="Pfam" id="PF18186">
    <property type="entry name" value="SLATT_4"/>
    <property type="match status" value="1"/>
</dbReference>
<proteinExistence type="predicted"/>
<keyword evidence="1" id="KW-1133">Transmembrane helix</keyword>
<dbReference type="Proteomes" id="UP001163096">
    <property type="component" value="Chromosome"/>
</dbReference>
<dbReference type="AlphaFoldDB" id="A0A9X9T7Z9"/>
<reference evidence="3" key="1">
    <citation type="submission" date="2022-11" db="EMBL/GenBank/DDBJ databases">
        <title>Complete genome sequence of Methanogenium organophilum DSM 3596.</title>
        <authorList>
            <person name="Chen S.-C."/>
            <person name="Lai S.-J."/>
            <person name="You Y.-T."/>
        </authorList>
    </citation>
    <scope>NUCLEOTIDE SEQUENCE</scope>
    <source>
        <strain evidence="3">DSM 3596</strain>
    </source>
</reference>
<evidence type="ECO:0000313" key="4">
    <source>
        <dbReference type="Proteomes" id="UP001163096"/>
    </source>
</evidence>
<evidence type="ECO:0000259" key="2">
    <source>
        <dbReference type="Pfam" id="PF18186"/>
    </source>
</evidence>
<feature type="domain" description="SMODS and SLOG-associating 2TM effector" evidence="2">
    <location>
        <begin position="12"/>
        <end position="168"/>
    </location>
</feature>
<gene>
    <name evidence="3" type="ORF">OU421_11050</name>
</gene>
<evidence type="ECO:0000256" key="1">
    <source>
        <dbReference type="SAM" id="Phobius"/>
    </source>
</evidence>
<dbReference type="EMBL" id="CP113361">
    <property type="protein sequence ID" value="WAI00941.1"/>
    <property type="molecule type" value="Genomic_DNA"/>
</dbReference>
<keyword evidence="1" id="KW-0812">Transmembrane</keyword>
<keyword evidence="4" id="KW-1185">Reference proteome</keyword>
<dbReference type="KEGG" id="mou:OU421_11050"/>
<sequence>MSEEMFVTALEQIRSDAILGKKKHFNAADRKEQYNTVIGILLIILNVVIASNLFYTITSDIRVSGIIVSLLGITATIFVTVQAFFNYSCIAQKHKMVAINYLHLANKCSRMKKYYIDGNMSKDDLTKQIETFAEEYDQITTDAVSLSTSRKDYENARNGINEGEEIYSEKDLQEVQ</sequence>
<dbReference type="RefSeq" id="WP_268186147.1">
    <property type="nucleotide sequence ID" value="NZ_CP113361.1"/>
</dbReference>
<feature type="transmembrane region" description="Helical" evidence="1">
    <location>
        <begin position="37"/>
        <end position="57"/>
    </location>
</feature>